<dbReference type="AlphaFoldDB" id="A0A2T1EKF8"/>
<dbReference type="CDD" id="cd10227">
    <property type="entry name" value="ASKHA_NBD_ParM-like"/>
    <property type="match status" value="1"/>
</dbReference>
<reference evidence="1 2" key="2">
    <citation type="submission" date="2018-03" db="EMBL/GenBank/DDBJ databases">
        <title>The ancient ancestry and fast evolution of plastids.</title>
        <authorList>
            <person name="Moore K.R."/>
            <person name="Magnabosco C."/>
            <person name="Momper L."/>
            <person name="Gold D.A."/>
            <person name="Bosak T."/>
            <person name="Fournier G.P."/>
        </authorList>
    </citation>
    <scope>NUCLEOTIDE SEQUENCE [LARGE SCALE GENOMIC DNA]</scope>
    <source>
        <strain evidence="1 2">ULC18</strain>
    </source>
</reference>
<protein>
    <recommendedName>
        <fullName evidence="3">Actin-like protein N-terminal domain-containing protein</fullName>
    </recommendedName>
</protein>
<dbReference type="EMBL" id="PVWK01000020">
    <property type="protein sequence ID" value="PSB33242.1"/>
    <property type="molecule type" value="Genomic_DNA"/>
</dbReference>
<proteinExistence type="predicted"/>
<organism evidence="1 2">
    <name type="scientific">Stenomitos frigidus ULC18</name>
    <dbReference type="NCBI Taxonomy" id="2107698"/>
    <lineage>
        <taxon>Bacteria</taxon>
        <taxon>Bacillati</taxon>
        <taxon>Cyanobacteriota</taxon>
        <taxon>Cyanophyceae</taxon>
        <taxon>Leptolyngbyales</taxon>
        <taxon>Leptolyngbyaceae</taxon>
        <taxon>Stenomitos</taxon>
    </lineage>
</organism>
<sequence>MKSLINHPYVLFLDLGASLTKGIFTDQRDQEQLLRLGSAVSGPVALSQIEHYEKLNPHARSEEAAWLKQGQERRAVGSLAQNFGADTGLKERKEQRAVTKILAAIGVMVERLDLLHPKGFQSLPVSLRLGVALPLDEFASRSLVSQALQEATAFEFRGTALKLDLVRECRFLPEGAGLWRARVAELKARGLNPDNRTLIVVMLGHRNASVLVFKHGQLQTGASSSQGPGFSEAVHQGLQTRAFQETDQPKLFHALVSGETKVVLTGDAAPTDLTEAVAVGLEAYWSRLESFLRLHLSPEMDSKTEFVVSGGAASVMRPRLQPLFEQWEIPPSRLCFYQNEALAQLLKLNRVEPDEIDLWVSRMGDAYAGYKGLLANVQKLAA</sequence>
<evidence type="ECO:0000313" key="1">
    <source>
        <dbReference type="EMBL" id="PSB33242.1"/>
    </source>
</evidence>
<name>A0A2T1EKF8_9CYAN</name>
<dbReference type="OrthoDB" id="528098at2"/>
<keyword evidence="2" id="KW-1185">Reference proteome</keyword>
<evidence type="ECO:0000313" key="2">
    <source>
        <dbReference type="Proteomes" id="UP000239576"/>
    </source>
</evidence>
<dbReference type="Proteomes" id="UP000239576">
    <property type="component" value="Unassembled WGS sequence"/>
</dbReference>
<gene>
    <name evidence="1" type="ORF">C7B82_04605</name>
</gene>
<dbReference type="Gene3D" id="3.30.420.40">
    <property type="match status" value="2"/>
</dbReference>
<reference evidence="2" key="1">
    <citation type="submission" date="2018-02" db="EMBL/GenBank/DDBJ databases">
        <authorList>
            <person name="Moore K."/>
            <person name="Momper L."/>
        </authorList>
    </citation>
    <scope>NUCLEOTIDE SEQUENCE [LARGE SCALE GENOMIC DNA]</scope>
    <source>
        <strain evidence="2">ULC18</strain>
    </source>
</reference>
<comment type="caution">
    <text evidence="1">The sequence shown here is derived from an EMBL/GenBank/DDBJ whole genome shotgun (WGS) entry which is preliminary data.</text>
</comment>
<evidence type="ECO:0008006" key="3">
    <source>
        <dbReference type="Google" id="ProtNLM"/>
    </source>
</evidence>
<dbReference type="RefSeq" id="WP_106255143.1">
    <property type="nucleotide sequence ID" value="NZ_CAWNSW010000120.1"/>
</dbReference>
<accession>A0A2T1EKF8</accession>